<keyword evidence="7" id="KW-1185">Reference proteome</keyword>
<dbReference type="InterPro" id="IPR001647">
    <property type="entry name" value="HTH_TetR"/>
</dbReference>
<dbReference type="PRINTS" id="PR00455">
    <property type="entry name" value="HTHTETR"/>
</dbReference>
<evidence type="ECO:0000313" key="7">
    <source>
        <dbReference type="Proteomes" id="UP001374803"/>
    </source>
</evidence>
<gene>
    <name evidence="6" type="ORF">LVJ94_25430</name>
</gene>
<dbReference type="EMBL" id="CP089983">
    <property type="protein sequence ID" value="WXB10555.1"/>
    <property type="molecule type" value="Genomic_DNA"/>
</dbReference>
<dbReference type="RefSeq" id="WP_394840230.1">
    <property type="nucleotide sequence ID" value="NZ_CP089929.1"/>
</dbReference>
<sequence length="208" mass="22983">MNQDLGLRERKKLETRRAIADVAMELFAERGFDAVTVADIAAAANVSTKTVFNYFATKEDIVLLRRELVDEDLLRAIRSRAAGASVLSVVRQHTLETAERLRNVPPERRAVFRKVLQSAPTVLARFRQMAQSREEALARLLAEETGTDGEDAEPFVVAALLGVMNHLAFCGVTGWPGGKRRTPVKIAEEIERAFALLEHGLGGYGVKK</sequence>
<keyword evidence="1" id="KW-0805">Transcription regulation</keyword>
<organism evidence="6 7">
    <name type="scientific">Pendulispora rubella</name>
    <dbReference type="NCBI Taxonomy" id="2741070"/>
    <lineage>
        <taxon>Bacteria</taxon>
        <taxon>Pseudomonadati</taxon>
        <taxon>Myxococcota</taxon>
        <taxon>Myxococcia</taxon>
        <taxon>Myxococcales</taxon>
        <taxon>Sorangiineae</taxon>
        <taxon>Pendulisporaceae</taxon>
        <taxon>Pendulispora</taxon>
    </lineage>
</organism>
<dbReference type="SUPFAM" id="SSF46689">
    <property type="entry name" value="Homeodomain-like"/>
    <property type="match status" value="1"/>
</dbReference>
<dbReference type="Gene3D" id="1.10.357.10">
    <property type="entry name" value="Tetracycline Repressor, domain 2"/>
    <property type="match status" value="1"/>
</dbReference>
<dbReference type="Proteomes" id="UP001374803">
    <property type="component" value="Chromosome"/>
</dbReference>
<feature type="domain" description="HTH tetR-type" evidence="5">
    <location>
        <begin position="13"/>
        <end position="73"/>
    </location>
</feature>
<evidence type="ECO:0000313" key="6">
    <source>
        <dbReference type="EMBL" id="WXB10555.1"/>
    </source>
</evidence>
<dbReference type="InterPro" id="IPR009057">
    <property type="entry name" value="Homeodomain-like_sf"/>
</dbReference>
<dbReference type="PANTHER" id="PTHR30055">
    <property type="entry name" value="HTH-TYPE TRANSCRIPTIONAL REGULATOR RUTR"/>
    <property type="match status" value="1"/>
</dbReference>
<evidence type="ECO:0000259" key="5">
    <source>
        <dbReference type="PROSITE" id="PS50977"/>
    </source>
</evidence>
<evidence type="ECO:0000256" key="3">
    <source>
        <dbReference type="ARBA" id="ARBA00023163"/>
    </source>
</evidence>
<keyword evidence="2 4" id="KW-0238">DNA-binding</keyword>
<protein>
    <submittedName>
        <fullName evidence="6">TetR/AcrR family transcriptional regulator</fullName>
    </submittedName>
</protein>
<dbReference type="PROSITE" id="PS50977">
    <property type="entry name" value="HTH_TETR_2"/>
    <property type="match status" value="1"/>
</dbReference>
<dbReference type="Gene3D" id="1.10.10.60">
    <property type="entry name" value="Homeodomain-like"/>
    <property type="match status" value="1"/>
</dbReference>
<evidence type="ECO:0000256" key="4">
    <source>
        <dbReference type="PROSITE-ProRule" id="PRU00335"/>
    </source>
</evidence>
<reference evidence="6" key="1">
    <citation type="submission" date="2021-12" db="EMBL/GenBank/DDBJ databases">
        <title>Discovery of the Pendulisporaceae a myxobacterial family with distinct sporulation behavior and unique specialized metabolism.</title>
        <authorList>
            <person name="Garcia R."/>
            <person name="Popoff A."/>
            <person name="Bader C.D."/>
            <person name="Loehr J."/>
            <person name="Walesch S."/>
            <person name="Walt C."/>
            <person name="Boldt J."/>
            <person name="Bunk B."/>
            <person name="Haeckl F.J.F.P.J."/>
            <person name="Gunesch A.P."/>
            <person name="Birkelbach J."/>
            <person name="Nuebel U."/>
            <person name="Pietschmann T."/>
            <person name="Bach T."/>
            <person name="Mueller R."/>
        </authorList>
    </citation>
    <scope>NUCLEOTIDE SEQUENCE</scope>
    <source>
        <strain evidence="6">MSr11367</strain>
    </source>
</reference>
<evidence type="ECO:0000256" key="1">
    <source>
        <dbReference type="ARBA" id="ARBA00023015"/>
    </source>
</evidence>
<dbReference type="Pfam" id="PF00440">
    <property type="entry name" value="TetR_N"/>
    <property type="match status" value="1"/>
</dbReference>
<feature type="DNA-binding region" description="H-T-H motif" evidence="4">
    <location>
        <begin position="36"/>
        <end position="55"/>
    </location>
</feature>
<proteinExistence type="predicted"/>
<accession>A0ABZ2LJI2</accession>
<name>A0ABZ2LJI2_9BACT</name>
<keyword evidence="3" id="KW-0804">Transcription</keyword>
<dbReference type="InterPro" id="IPR050109">
    <property type="entry name" value="HTH-type_TetR-like_transc_reg"/>
</dbReference>
<evidence type="ECO:0000256" key="2">
    <source>
        <dbReference type="ARBA" id="ARBA00023125"/>
    </source>
</evidence>
<dbReference type="PANTHER" id="PTHR30055:SF234">
    <property type="entry name" value="HTH-TYPE TRANSCRIPTIONAL REGULATOR BETI"/>
    <property type="match status" value="1"/>
</dbReference>